<feature type="chain" id="PRO_5012452809" evidence="1">
    <location>
        <begin position="16"/>
        <end position="146"/>
    </location>
</feature>
<protein>
    <submittedName>
        <fullName evidence="2">Uncharacterized protein</fullName>
    </submittedName>
</protein>
<accession>A0A1A8H716</accession>
<reference evidence="2" key="2">
    <citation type="submission" date="2016-06" db="EMBL/GenBank/DDBJ databases">
        <title>The genome of a short-lived fish provides insights into sex chromosome evolution and the genetic control of aging.</title>
        <authorList>
            <person name="Reichwald K."/>
            <person name="Felder M."/>
            <person name="Petzold A."/>
            <person name="Koch P."/>
            <person name="Groth M."/>
            <person name="Platzer M."/>
        </authorList>
    </citation>
    <scope>NUCLEOTIDE SEQUENCE</scope>
    <source>
        <tissue evidence="2">Brain</tissue>
    </source>
</reference>
<proteinExistence type="predicted"/>
<dbReference type="EMBL" id="HAEC01011027">
    <property type="protein sequence ID" value="SBQ79243.1"/>
    <property type="molecule type" value="Transcribed_RNA"/>
</dbReference>
<feature type="non-terminal residue" evidence="2">
    <location>
        <position position="1"/>
    </location>
</feature>
<keyword evidence="1" id="KW-0732">Signal</keyword>
<evidence type="ECO:0000256" key="1">
    <source>
        <dbReference type="SAM" id="SignalP"/>
    </source>
</evidence>
<evidence type="ECO:0000313" key="2">
    <source>
        <dbReference type="EMBL" id="SBQ79243.1"/>
    </source>
</evidence>
<sequence>TVTVCLHLLVRGCQFLCCRWARQAAQLYGVPLIEGRGFKEQWDSTPVPVDTLPWYPVLNHLPGWSCLHVSQLNGSSVLLSPRLPACPRSGHLVFCLPSCPPAHALDFLIWTQLLPVHLRSNPGPSRVILHVLGETHYPQHDRIDRP</sequence>
<gene>
    <name evidence="2" type="primary">Nfu_g_1_012390</name>
</gene>
<feature type="signal peptide" evidence="1">
    <location>
        <begin position="1"/>
        <end position="15"/>
    </location>
</feature>
<name>A0A1A8H716_9TELE</name>
<dbReference type="AlphaFoldDB" id="A0A1A8H716"/>
<reference evidence="2" key="1">
    <citation type="submission" date="2016-05" db="EMBL/GenBank/DDBJ databases">
        <authorList>
            <person name="Lavstsen T."/>
            <person name="Jespersen J.S."/>
        </authorList>
    </citation>
    <scope>NUCLEOTIDE SEQUENCE</scope>
    <source>
        <tissue evidence="2">Brain</tissue>
    </source>
</reference>
<organism evidence="2">
    <name type="scientific">Nothobranchius korthausae</name>
    <dbReference type="NCBI Taxonomy" id="1143690"/>
    <lineage>
        <taxon>Eukaryota</taxon>
        <taxon>Metazoa</taxon>
        <taxon>Chordata</taxon>
        <taxon>Craniata</taxon>
        <taxon>Vertebrata</taxon>
        <taxon>Euteleostomi</taxon>
        <taxon>Actinopterygii</taxon>
        <taxon>Neopterygii</taxon>
        <taxon>Teleostei</taxon>
        <taxon>Neoteleostei</taxon>
        <taxon>Acanthomorphata</taxon>
        <taxon>Ovalentaria</taxon>
        <taxon>Atherinomorphae</taxon>
        <taxon>Cyprinodontiformes</taxon>
        <taxon>Nothobranchiidae</taxon>
        <taxon>Nothobranchius</taxon>
    </lineage>
</organism>